<reference evidence="1 2" key="1">
    <citation type="submission" date="2021-06" db="EMBL/GenBank/DDBJ databases">
        <authorList>
            <person name="Palmer J.M."/>
        </authorList>
    </citation>
    <scope>NUCLEOTIDE SEQUENCE [LARGE SCALE GENOMIC DNA]</scope>
    <source>
        <strain evidence="1 2">XC_2019</strain>
        <tissue evidence="1">Muscle</tissue>
    </source>
</reference>
<sequence>SSDGNLTKIKAPVMFENQPEAILHSYVPTHPLSHLHRVNANFQRCMLYLLSNNHGTQPMRPVSKMVQS</sequence>
<proteinExistence type="predicted"/>
<dbReference type="Proteomes" id="UP001434883">
    <property type="component" value="Unassembled WGS sequence"/>
</dbReference>
<gene>
    <name evidence="1" type="ORF">XENOCAPTIV_012628</name>
</gene>
<organism evidence="1 2">
    <name type="scientific">Xenoophorus captivus</name>
    <dbReference type="NCBI Taxonomy" id="1517983"/>
    <lineage>
        <taxon>Eukaryota</taxon>
        <taxon>Metazoa</taxon>
        <taxon>Chordata</taxon>
        <taxon>Craniata</taxon>
        <taxon>Vertebrata</taxon>
        <taxon>Euteleostomi</taxon>
        <taxon>Actinopterygii</taxon>
        <taxon>Neopterygii</taxon>
        <taxon>Teleostei</taxon>
        <taxon>Neoteleostei</taxon>
        <taxon>Acanthomorphata</taxon>
        <taxon>Ovalentaria</taxon>
        <taxon>Atherinomorphae</taxon>
        <taxon>Cyprinodontiformes</taxon>
        <taxon>Goodeidae</taxon>
        <taxon>Xenoophorus</taxon>
    </lineage>
</organism>
<evidence type="ECO:0000313" key="1">
    <source>
        <dbReference type="EMBL" id="MEQ2190855.1"/>
    </source>
</evidence>
<accession>A0ABV0Q4Z6</accession>
<dbReference type="EMBL" id="JAHRIN010000263">
    <property type="protein sequence ID" value="MEQ2190855.1"/>
    <property type="molecule type" value="Genomic_DNA"/>
</dbReference>
<evidence type="ECO:0000313" key="2">
    <source>
        <dbReference type="Proteomes" id="UP001434883"/>
    </source>
</evidence>
<protein>
    <submittedName>
        <fullName evidence="1">Uncharacterized protein</fullName>
    </submittedName>
</protein>
<keyword evidence="2" id="KW-1185">Reference proteome</keyword>
<feature type="non-terminal residue" evidence="1">
    <location>
        <position position="1"/>
    </location>
</feature>
<name>A0ABV0Q4Z6_9TELE</name>
<comment type="caution">
    <text evidence="1">The sequence shown here is derived from an EMBL/GenBank/DDBJ whole genome shotgun (WGS) entry which is preliminary data.</text>
</comment>